<evidence type="ECO:0000313" key="3">
    <source>
        <dbReference type="EMBL" id="DAF96827.1"/>
    </source>
</evidence>
<keyword evidence="3" id="KW-0238">DNA-binding</keyword>
<accession>A0A8S5UQV6</accession>
<feature type="coiled-coil region" evidence="1">
    <location>
        <begin position="83"/>
        <end position="117"/>
    </location>
</feature>
<dbReference type="GO" id="GO:0003677">
    <property type="term" value="F:DNA binding"/>
    <property type="evidence" value="ECO:0007669"/>
    <property type="project" value="UniProtKB-KW"/>
</dbReference>
<protein>
    <submittedName>
        <fullName evidence="3">DNA-binding regulatory protein</fullName>
    </submittedName>
</protein>
<proteinExistence type="predicted"/>
<name>A0A8S5UQV6_9CAUD</name>
<dbReference type="EMBL" id="BK016121">
    <property type="protein sequence ID" value="DAF96827.1"/>
    <property type="molecule type" value="Genomic_DNA"/>
</dbReference>
<evidence type="ECO:0000256" key="2">
    <source>
        <dbReference type="SAM" id="MobiDB-lite"/>
    </source>
</evidence>
<feature type="region of interest" description="Disordered" evidence="2">
    <location>
        <begin position="123"/>
        <end position="151"/>
    </location>
</feature>
<organism evidence="3">
    <name type="scientific">Podoviridae sp. ctQyH19</name>
    <dbReference type="NCBI Taxonomy" id="2825249"/>
    <lineage>
        <taxon>Viruses</taxon>
        <taxon>Duplodnaviria</taxon>
        <taxon>Heunggongvirae</taxon>
        <taxon>Uroviricota</taxon>
        <taxon>Caudoviricetes</taxon>
    </lineage>
</organism>
<evidence type="ECO:0000256" key="1">
    <source>
        <dbReference type="SAM" id="Coils"/>
    </source>
</evidence>
<keyword evidence="1" id="KW-0175">Coiled coil</keyword>
<sequence length="151" mass="17169">MRTITFASTVGSIEPVQTSAVYFKDIFDILDSKGINRNNMRLFIAGSNLELSHADAKLPEGDFKLMMFAKQSKAGSTSALDAISVLENRVENIKDIISNLNEEIESLDYRLYELKRIVRENTENTSYDSRREDSSVQEARSYERDFLNGLD</sequence>
<reference evidence="3" key="1">
    <citation type="journal article" date="2021" name="Proc. Natl. Acad. Sci. U.S.A.">
        <title>A Catalog of Tens of Thousands of Viruses from Human Metagenomes Reveals Hidden Associations with Chronic Diseases.</title>
        <authorList>
            <person name="Tisza M.J."/>
            <person name="Buck C.B."/>
        </authorList>
    </citation>
    <scope>NUCLEOTIDE SEQUENCE</scope>
    <source>
        <strain evidence="3">CtQyH19</strain>
    </source>
</reference>